<dbReference type="AlphaFoldDB" id="A0A5C5TZQ2"/>
<dbReference type="EMBL" id="VOHK01000006">
    <property type="protein sequence ID" value="TWT18630.1"/>
    <property type="molecule type" value="Genomic_DNA"/>
</dbReference>
<gene>
    <name evidence="1" type="ORF">FQY83_14735</name>
</gene>
<dbReference type="Proteomes" id="UP000319980">
    <property type="component" value="Unassembled WGS sequence"/>
</dbReference>
<protein>
    <recommendedName>
        <fullName evidence="3">Sulfotransferase</fullName>
    </recommendedName>
</protein>
<keyword evidence="2" id="KW-1185">Reference proteome</keyword>
<dbReference type="InterPro" id="IPR027417">
    <property type="entry name" value="P-loop_NTPase"/>
</dbReference>
<sequence length="280" mass="30617">MSARNIALTGVPRSGTTLCCRMLGQATDTVALFEPMDVTALSAIRAQALGQVARFFADARASLLSDGTAWSQQVDGEVPDNPFSSETDADGRRRHRVALGRIRPDKPLSAGFNLVIKHNAAFTALLPELAAGFETWAIVRNPLAVLASWHSVDLPVTHGRLPAGEQLDPALARALDAEADVVARQLRILDWLFSRYLRYLPRERVLAYEGVVATEGAALADAVGMEMAPFPLQERNASRLYDAALCSRLADRLLADCGGWRSFYQERDVVDLLQRMRTSA</sequence>
<organism evidence="1 2">
    <name type="scientific">Luteimonas marina</name>
    <dbReference type="NCBI Taxonomy" id="488485"/>
    <lineage>
        <taxon>Bacteria</taxon>
        <taxon>Pseudomonadati</taxon>
        <taxon>Pseudomonadota</taxon>
        <taxon>Gammaproteobacteria</taxon>
        <taxon>Lysobacterales</taxon>
        <taxon>Lysobacteraceae</taxon>
        <taxon>Luteimonas</taxon>
    </lineage>
</organism>
<reference evidence="1 2" key="1">
    <citation type="journal article" date="2008" name="Int. J. Syst. Evol. Microbiol.">
        <title>Luteimonas marina sp. nov., isolated from seawater.</title>
        <authorList>
            <person name="Baik K.S."/>
            <person name="Park S.C."/>
            <person name="Kim M.S."/>
            <person name="Kim E.M."/>
            <person name="Park C."/>
            <person name="Chun J."/>
            <person name="Seong C.N."/>
        </authorList>
    </citation>
    <scope>NUCLEOTIDE SEQUENCE [LARGE SCALE GENOMIC DNA]</scope>
    <source>
        <strain evidence="1 2">FR1330</strain>
    </source>
</reference>
<evidence type="ECO:0000313" key="2">
    <source>
        <dbReference type="Proteomes" id="UP000319980"/>
    </source>
</evidence>
<comment type="caution">
    <text evidence="1">The sequence shown here is derived from an EMBL/GenBank/DDBJ whole genome shotgun (WGS) entry which is preliminary data.</text>
</comment>
<dbReference type="RefSeq" id="WP_146388733.1">
    <property type="nucleotide sequence ID" value="NZ_VOHK01000006.1"/>
</dbReference>
<dbReference type="OrthoDB" id="7029230at2"/>
<accession>A0A5C5TZQ2</accession>
<name>A0A5C5TZQ2_9GAMM</name>
<proteinExistence type="predicted"/>
<dbReference type="SUPFAM" id="SSF52540">
    <property type="entry name" value="P-loop containing nucleoside triphosphate hydrolases"/>
    <property type="match status" value="1"/>
</dbReference>
<evidence type="ECO:0008006" key="3">
    <source>
        <dbReference type="Google" id="ProtNLM"/>
    </source>
</evidence>
<evidence type="ECO:0000313" key="1">
    <source>
        <dbReference type="EMBL" id="TWT18630.1"/>
    </source>
</evidence>
<dbReference type="Gene3D" id="3.40.50.300">
    <property type="entry name" value="P-loop containing nucleotide triphosphate hydrolases"/>
    <property type="match status" value="1"/>
</dbReference>